<evidence type="ECO:0000256" key="9">
    <source>
        <dbReference type="PIRSR" id="PIRSR600823-1"/>
    </source>
</evidence>
<sequence>MTKSSRHALFEGILFLLMIMLFVSAVHSACSPPLRLGFYRRSCPAVESIVRRTVRRTVSLNPGIEAGLIRFHFHDCFVPGCDGAVLLKSLAGGPKAERRIERIFHNTVSCADIVLGCSNRRAQLVRYCPLWVKPVRFYN</sequence>
<dbReference type="EMBL" id="OZ034820">
    <property type="protein sequence ID" value="CAL1403073.1"/>
    <property type="molecule type" value="Genomic_DNA"/>
</dbReference>
<feature type="domain" description="Plant heme peroxidase family profile" evidence="15">
    <location>
        <begin position="33"/>
        <end position="129"/>
    </location>
</feature>
<evidence type="ECO:0000256" key="13">
    <source>
        <dbReference type="RuleBase" id="RU004241"/>
    </source>
</evidence>
<keyword evidence="14" id="KW-0732">Signal</keyword>
<comment type="catalytic activity">
    <reaction evidence="1">
        <text>2 a phenolic donor + H2O2 = 2 a phenolic radical donor + 2 H2O</text>
        <dbReference type="Rhea" id="RHEA:56136"/>
        <dbReference type="ChEBI" id="CHEBI:15377"/>
        <dbReference type="ChEBI" id="CHEBI:16240"/>
        <dbReference type="ChEBI" id="CHEBI:139520"/>
        <dbReference type="ChEBI" id="CHEBI:139521"/>
        <dbReference type="EC" id="1.11.1.7"/>
    </reaction>
</comment>
<evidence type="ECO:0000256" key="8">
    <source>
        <dbReference type="ARBA" id="ARBA00023004"/>
    </source>
</evidence>
<evidence type="ECO:0000256" key="7">
    <source>
        <dbReference type="ARBA" id="ARBA00023002"/>
    </source>
</evidence>
<dbReference type="GO" id="GO:0046872">
    <property type="term" value="F:metal ion binding"/>
    <property type="evidence" value="ECO:0007669"/>
    <property type="project" value="UniProtKB-KW"/>
</dbReference>
<proteinExistence type="inferred from homology"/>
<dbReference type="GO" id="GO:0140825">
    <property type="term" value="F:lactoperoxidase activity"/>
    <property type="evidence" value="ECO:0007669"/>
    <property type="project" value="UniProtKB-EC"/>
</dbReference>
<evidence type="ECO:0000256" key="11">
    <source>
        <dbReference type="PIRSR" id="PIRSR600823-4"/>
    </source>
</evidence>
<evidence type="ECO:0000313" key="16">
    <source>
        <dbReference type="EMBL" id="CAL1403073.1"/>
    </source>
</evidence>
<evidence type="ECO:0000259" key="15">
    <source>
        <dbReference type="PROSITE" id="PS50873"/>
    </source>
</evidence>
<dbReference type="PRINTS" id="PR00461">
    <property type="entry name" value="PLPEROXIDASE"/>
</dbReference>
<keyword evidence="12" id="KW-1015">Disulfide bond</keyword>
<keyword evidence="6 10" id="KW-0479">Metal-binding</keyword>
<dbReference type="AlphaFoldDB" id="A0AAV2FZS7"/>
<keyword evidence="10" id="KW-0106">Calcium</keyword>
<feature type="disulfide bond" evidence="12">
    <location>
        <begin position="76"/>
        <end position="81"/>
    </location>
</feature>
<keyword evidence="4" id="KW-0575">Peroxidase</keyword>
<comment type="cofactor">
    <cofactor evidence="2">
        <name>heme b</name>
        <dbReference type="ChEBI" id="CHEBI:60344"/>
    </cofactor>
</comment>
<dbReference type="GO" id="GO:0020037">
    <property type="term" value="F:heme binding"/>
    <property type="evidence" value="ECO:0007669"/>
    <property type="project" value="InterPro"/>
</dbReference>
<dbReference type="SUPFAM" id="SSF48113">
    <property type="entry name" value="Heme-dependent peroxidases"/>
    <property type="match status" value="1"/>
</dbReference>
<evidence type="ECO:0000256" key="5">
    <source>
        <dbReference type="ARBA" id="ARBA00022617"/>
    </source>
</evidence>
<gene>
    <name evidence="16" type="ORF">LTRI10_LOCUS43034</name>
</gene>
<evidence type="ECO:0000256" key="6">
    <source>
        <dbReference type="ARBA" id="ARBA00022723"/>
    </source>
</evidence>
<evidence type="ECO:0000256" key="14">
    <source>
        <dbReference type="SAM" id="SignalP"/>
    </source>
</evidence>
<evidence type="ECO:0000256" key="2">
    <source>
        <dbReference type="ARBA" id="ARBA00001970"/>
    </source>
</evidence>
<feature type="signal peptide" evidence="14">
    <location>
        <begin position="1"/>
        <end position="25"/>
    </location>
</feature>
<dbReference type="PANTHER" id="PTHR31235">
    <property type="entry name" value="PEROXIDASE 25-RELATED"/>
    <property type="match status" value="1"/>
</dbReference>
<name>A0AAV2FZS7_9ROSI</name>
<keyword evidence="8" id="KW-0408">Iron</keyword>
<dbReference type="Pfam" id="PF00141">
    <property type="entry name" value="peroxidase"/>
    <property type="match status" value="1"/>
</dbReference>
<feature type="binding site" evidence="10">
    <location>
        <position position="75"/>
    </location>
    <ligand>
        <name>Ca(2+)</name>
        <dbReference type="ChEBI" id="CHEBI:29108"/>
        <label>1</label>
    </ligand>
</feature>
<dbReference type="InterPro" id="IPR010255">
    <property type="entry name" value="Haem_peroxidase_sf"/>
</dbReference>
<reference evidence="16 17" key="1">
    <citation type="submission" date="2024-04" db="EMBL/GenBank/DDBJ databases">
        <authorList>
            <person name="Fracassetti M."/>
        </authorList>
    </citation>
    <scope>NUCLEOTIDE SEQUENCE [LARGE SCALE GENOMIC DNA]</scope>
</reference>
<comment type="similarity">
    <text evidence="13">Belongs to the peroxidase family.</text>
</comment>
<dbReference type="Gene3D" id="1.10.520.10">
    <property type="match status" value="1"/>
</dbReference>
<organism evidence="16 17">
    <name type="scientific">Linum trigynum</name>
    <dbReference type="NCBI Taxonomy" id="586398"/>
    <lineage>
        <taxon>Eukaryota</taxon>
        <taxon>Viridiplantae</taxon>
        <taxon>Streptophyta</taxon>
        <taxon>Embryophyta</taxon>
        <taxon>Tracheophyta</taxon>
        <taxon>Spermatophyta</taxon>
        <taxon>Magnoliopsida</taxon>
        <taxon>eudicotyledons</taxon>
        <taxon>Gunneridae</taxon>
        <taxon>Pentapetalae</taxon>
        <taxon>rosids</taxon>
        <taxon>fabids</taxon>
        <taxon>Malpighiales</taxon>
        <taxon>Linaceae</taxon>
        <taxon>Linum</taxon>
    </lineage>
</organism>
<evidence type="ECO:0000256" key="1">
    <source>
        <dbReference type="ARBA" id="ARBA00000189"/>
    </source>
</evidence>
<evidence type="ECO:0000256" key="12">
    <source>
        <dbReference type="PIRSR" id="PIRSR600823-5"/>
    </source>
</evidence>
<evidence type="ECO:0000256" key="4">
    <source>
        <dbReference type="ARBA" id="ARBA00022559"/>
    </source>
</evidence>
<dbReference type="InterPro" id="IPR000823">
    <property type="entry name" value="Peroxidase_pln"/>
</dbReference>
<evidence type="ECO:0000256" key="3">
    <source>
        <dbReference type="ARBA" id="ARBA00012313"/>
    </source>
</evidence>
<accession>A0AAV2FZS7</accession>
<comment type="cofactor">
    <cofactor evidence="10">
        <name>Ca(2+)</name>
        <dbReference type="ChEBI" id="CHEBI:29108"/>
    </cofactor>
    <text evidence="10">Binds 2 calcium ions per subunit.</text>
</comment>
<dbReference type="GO" id="GO:0006979">
    <property type="term" value="P:response to oxidative stress"/>
    <property type="evidence" value="ECO:0007669"/>
    <property type="project" value="InterPro"/>
</dbReference>
<feature type="site" description="Transition state stabilizer" evidence="11">
    <location>
        <position position="70"/>
    </location>
</feature>
<dbReference type="Proteomes" id="UP001497516">
    <property type="component" value="Chromosome 7"/>
</dbReference>
<keyword evidence="17" id="KW-1185">Reference proteome</keyword>
<keyword evidence="7" id="KW-0560">Oxidoreductase</keyword>
<evidence type="ECO:0000256" key="10">
    <source>
        <dbReference type="PIRSR" id="PIRSR600823-3"/>
    </source>
</evidence>
<dbReference type="PROSITE" id="PS50873">
    <property type="entry name" value="PEROXIDASE_4"/>
    <property type="match status" value="1"/>
</dbReference>
<feature type="active site" description="Proton acceptor" evidence="9">
    <location>
        <position position="74"/>
    </location>
</feature>
<protein>
    <recommendedName>
        <fullName evidence="3">peroxidase</fullName>
        <ecNumber evidence="3">1.11.1.7</ecNumber>
    </recommendedName>
</protein>
<feature type="binding site" evidence="10">
    <location>
        <position position="78"/>
    </location>
    <ligand>
        <name>Ca(2+)</name>
        <dbReference type="ChEBI" id="CHEBI:29108"/>
        <label>1</label>
    </ligand>
</feature>
<evidence type="ECO:0000313" key="17">
    <source>
        <dbReference type="Proteomes" id="UP001497516"/>
    </source>
</evidence>
<feature type="chain" id="PRO_5043516927" description="peroxidase" evidence="14">
    <location>
        <begin position="26"/>
        <end position="139"/>
    </location>
</feature>
<dbReference type="EC" id="1.11.1.7" evidence="3"/>
<dbReference type="InterPro" id="IPR002016">
    <property type="entry name" value="Haem_peroxidase"/>
</dbReference>
<feature type="binding site" evidence="10">
    <location>
        <position position="80"/>
    </location>
    <ligand>
        <name>Ca(2+)</name>
        <dbReference type="ChEBI" id="CHEBI:29108"/>
        <label>1</label>
    </ligand>
</feature>
<keyword evidence="5" id="KW-0349">Heme</keyword>
<feature type="binding site" evidence="10">
    <location>
        <position position="82"/>
    </location>
    <ligand>
        <name>Ca(2+)</name>
        <dbReference type="ChEBI" id="CHEBI:29108"/>
        <label>1</label>
    </ligand>
</feature>